<dbReference type="GO" id="GO:0006355">
    <property type="term" value="P:regulation of DNA-templated transcription"/>
    <property type="evidence" value="ECO:0007669"/>
    <property type="project" value="InterPro"/>
</dbReference>
<sequence>MLVALGLETTDEAVYREMLESPALGVEEIAVRLATTPGRVRACLDKLFELRLVQESFEAPGRFLAVEPAMGLQRLLARQHAELIERQRQMADSQASFLRLFAGTGARPSPGDGVERLEGMDAVRRRLQELTRDAVREVLTFMPGGPRSAAVLRAARHNDGQALERGVAIRVIGPEGAREDTATLGYARWLTGQRGEFRTAASLPPRMVLVDGATALIPLDPEDTRRGALCLSGPALLAPLLALFEQTWERAAPLGPPGDGTAHSLSDHERALLAYIAQGHTDESAARQLHVSPRTARRTMASLMDRLGARSRFEAGLKAARLGWL</sequence>
<dbReference type="GO" id="GO:0003677">
    <property type="term" value="F:DNA binding"/>
    <property type="evidence" value="ECO:0007669"/>
    <property type="project" value="InterPro"/>
</dbReference>
<dbReference type="OrthoDB" id="4266042at2"/>
<dbReference type="Gene3D" id="1.10.10.10">
    <property type="entry name" value="Winged helix-like DNA-binding domain superfamily/Winged helix DNA-binding domain"/>
    <property type="match status" value="2"/>
</dbReference>
<protein>
    <submittedName>
        <fullName evidence="2">Erythropoiesis-stimulating protein</fullName>
    </submittedName>
</protein>
<dbReference type="EMBL" id="CP021744">
    <property type="protein sequence ID" value="ARZ66298.1"/>
    <property type="molecule type" value="Genomic_DNA"/>
</dbReference>
<feature type="domain" description="HTH luxR-type" evidence="1">
    <location>
        <begin position="258"/>
        <end position="323"/>
    </location>
</feature>
<dbReference type="AlphaFoldDB" id="A0A1Z2KW70"/>
<dbReference type="InterPro" id="IPR000792">
    <property type="entry name" value="Tscrpt_reg_LuxR_C"/>
</dbReference>
<proteinExistence type="predicted"/>
<dbReference type="PANTHER" id="PTHR34293">
    <property type="entry name" value="HTH-TYPE TRANSCRIPTIONAL REGULATOR TRMBL2"/>
    <property type="match status" value="1"/>
</dbReference>
<dbReference type="Proteomes" id="UP000195755">
    <property type="component" value="Chromosome"/>
</dbReference>
<evidence type="ECO:0000313" key="3">
    <source>
        <dbReference type="Proteomes" id="UP000195755"/>
    </source>
</evidence>
<dbReference type="SUPFAM" id="SSF46894">
    <property type="entry name" value="C-terminal effector domain of the bipartite response regulators"/>
    <property type="match status" value="1"/>
</dbReference>
<organism evidence="2 3">
    <name type="scientific">Streptomyces albireticuli</name>
    <dbReference type="NCBI Taxonomy" id="1940"/>
    <lineage>
        <taxon>Bacteria</taxon>
        <taxon>Bacillati</taxon>
        <taxon>Actinomycetota</taxon>
        <taxon>Actinomycetes</taxon>
        <taxon>Kitasatosporales</taxon>
        <taxon>Streptomycetaceae</taxon>
        <taxon>Streptomyces</taxon>
    </lineage>
</organism>
<dbReference type="InterPro" id="IPR051797">
    <property type="entry name" value="TrmB-like"/>
</dbReference>
<dbReference type="RefSeq" id="WP_087924943.1">
    <property type="nucleotide sequence ID" value="NZ_CP021744.1"/>
</dbReference>
<accession>A0A1Z2KW70</accession>
<dbReference type="PROSITE" id="PS50043">
    <property type="entry name" value="HTH_LUXR_2"/>
    <property type="match status" value="1"/>
</dbReference>
<reference evidence="2 3" key="1">
    <citation type="submission" date="2017-06" db="EMBL/GenBank/DDBJ databases">
        <title>Streptomyces albireticuli Genome sequencing and assembly.</title>
        <authorList>
            <person name="Wang Y."/>
            <person name="Du B."/>
            <person name="Ding Y."/>
            <person name="Liu H."/>
            <person name="Hou Q."/>
            <person name="Liu K."/>
            <person name="Yao L."/>
            <person name="Wang C."/>
        </authorList>
    </citation>
    <scope>NUCLEOTIDE SEQUENCE [LARGE SCALE GENOMIC DNA]</scope>
    <source>
        <strain evidence="2 3">MDJK11</strain>
    </source>
</reference>
<gene>
    <name evidence="2" type="ORF">SMD11_0632</name>
</gene>
<dbReference type="SMART" id="SM00421">
    <property type="entry name" value="HTH_LUXR"/>
    <property type="match status" value="1"/>
</dbReference>
<dbReference type="InterPro" id="IPR016032">
    <property type="entry name" value="Sig_transdc_resp-reg_C-effctor"/>
</dbReference>
<dbReference type="PANTHER" id="PTHR34293:SF1">
    <property type="entry name" value="HTH-TYPE TRANSCRIPTIONAL REGULATOR TRMBL2"/>
    <property type="match status" value="1"/>
</dbReference>
<dbReference type="InterPro" id="IPR036388">
    <property type="entry name" value="WH-like_DNA-bd_sf"/>
</dbReference>
<dbReference type="Pfam" id="PF00196">
    <property type="entry name" value="GerE"/>
    <property type="match status" value="1"/>
</dbReference>
<name>A0A1Z2KW70_9ACTN</name>
<dbReference type="KEGG" id="salj:SMD11_0632"/>
<evidence type="ECO:0000259" key="1">
    <source>
        <dbReference type="PROSITE" id="PS50043"/>
    </source>
</evidence>
<evidence type="ECO:0000313" key="2">
    <source>
        <dbReference type="EMBL" id="ARZ66298.1"/>
    </source>
</evidence>